<evidence type="ECO:0000313" key="9">
    <source>
        <dbReference type="EMBL" id="TYZ08666.1"/>
    </source>
</evidence>
<dbReference type="InterPro" id="IPR029062">
    <property type="entry name" value="Class_I_gatase-like"/>
</dbReference>
<evidence type="ECO:0000256" key="5">
    <source>
        <dbReference type="ARBA" id="ARBA00022833"/>
    </source>
</evidence>
<dbReference type="PANTHER" id="PTHR11705:SF143">
    <property type="entry name" value="SLL0236 PROTEIN"/>
    <property type="match status" value="1"/>
</dbReference>
<proteinExistence type="inferred from homology"/>
<protein>
    <submittedName>
        <fullName evidence="9">Zinc carboxypeptidase</fullName>
    </submittedName>
</protein>
<dbReference type="PROSITE" id="PS52035">
    <property type="entry name" value="PEPTIDASE_M14"/>
    <property type="match status" value="1"/>
</dbReference>
<keyword evidence="4" id="KW-0378">Hydrolase</keyword>
<keyword evidence="10" id="KW-1185">Reference proteome</keyword>
<feature type="domain" description="Peptidase M14" evidence="8">
    <location>
        <begin position="91"/>
        <end position="420"/>
    </location>
</feature>
<dbReference type="GO" id="GO:0004181">
    <property type="term" value="F:metallocarboxypeptidase activity"/>
    <property type="evidence" value="ECO:0007669"/>
    <property type="project" value="InterPro"/>
</dbReference>
<keyword evidence="3" id="KW-0645">Protease</keyword>
<dbReference type="CDD" id="cd03143">
    <property type="entry name" value="A4_beta-galactosidase_middle_domain"/>
    <property type="match status" value="1"/>
</dbReference>
<organism evidence="9 10">
    <name type="scientific">Hymenobacter lutimineralis</name>
    <dbReference type="NCBI Taxonomy" id="2606448"/>
    <lineage>
        <taxon>Bacteria</taxon>
        <taxon>Pseudomonadati</taxon>
        <taxon>Bacteroidota</taxon>
        <taxon>Cytophagia</taxon>
        <taxon>Cytophagales</taxon>
        <taxon>Hymenobacteraceae</taxon>
        <taxon>Hymenobacter</taxon>
    </lineage>
</organism>
<comment type="caution">
    <text evidence="7">Lacks conserved residue(s) required for the propagation of feature annotation.</text>
</comment>
<reference evidence="9 10" key="1">
    <citation type="submission" date="2019-08" db="EMBL/GenBank/DDBJ databases">
        <authorList>
            <person name="Seo M.-J."/>
        </authorList>
    </citation>
    <scope>NUCLEOTIDE SEQUENCE [LARGE SCALE GENOMIC DNA]</scope>
    <source>
        <strain evidence="9 10">KIGAM108</strain>
    </source>
</reference>
<dbReference type="SUPFAM" id="SSF53187">
    <property type="entry name" value="Zn-dependent exopeptidases"/>
    <property type="match status" value="1"/>
</dbReference>
<dbReference type="EMBL" id="VTHL01000012">
    <property type="protein sequence ID" value="TYZ08666.1"/>
    <property type="molecule type" value="Genomic_DNA"/>
</dbReference>
<evidence type="ECO:0000256" key="4">
    <source>
        <dbReference type="ARBA" id="ARBA00022801"/>
    </source>
</evidence>
<dbReference type="AlphaFoldDB" id="A0A5D6UZ21"/>
<evidence type="ECO:0000256" key="1">
    <source>
        <dbReference type="ARBA" id="ARBA00001947"/>
    </source>
</evidence>
<dbReference type="InterPro" id="IPR000834">
    <property type="entry name" value="Peptidase_M14"/>
</dbReference>
<dbReference type="Gene3D" id="3.40.630.10">
    <property type="entry name" value="Zn peptidases"/>
    <property type="match status" value="1"/>
</dbReference>
<evidence type="ECO:0000256" key="6">
    <source>
        <dbReference type="ARBA" id="ARBA00023049"/>
    </source>
</evidence>
<keyword evidence="6" id="KW-0482">Metalloprotease</keyword>
<name>A0A5D6UZ21_9BACT</name>
<dbReference type="SMART" id="SM00631">
    <property type="entry name" value="Zn_pept"/>
    <property type="match status" value="1"/>
</dbReference>
<evidence type="ECO:0000313" key="10">
    <source>
        <dbReference type="Proteomes" id="UP000322791"/>
    </source>
</evidence>
<dbReference type="Proteomes" id="UP000322791">
    <property type="component" value="Unassembled WGS sequence"/>
</dbReference>
<gene>
    <name evidence="9" type="ORF">FY528_12370</name>
</gene>
<evidence type="ECO:0000256" key="2">
    <source>
        <dbReference type="ARBA" id="ARBA00005988"/>
    </source>
</evidence>
<dbReference type="Gene3D" id="3.40.50.880">
    <property type="match status" value="1"/>
</dbReference>
<dbReference type="Pfam" id="PF00246">
    <property type="entry name" value="Peptidase_M14"/>
    <property type="match status" value="1"/>
</dbReference>
<dbReference type="SUPFAM" id="SSF52317">
    <property type="entry name" value="Class I glutamine amidotransferase-like"/>
    <property type="match status" value="1"/>
</dbReference>
<dbReference type="GO" id="GO:0008270">
    <property type="term" value="F:zinc ion binding"/>
    <property type="evidence" value="ECO:0007669"/>
    <property type="project" value="InterPro"/>
</dbReference>
<dbReference type="GO" id="GO:0006508">
    <property type="term" value="P:proteolysis"/>
    <property type="evidence" value="ECO:0007669"/>
    <property type="project" value="UniProtKB-KW"/>
</dbReference>
<keyword evidence="5" id="KW-0862">Zinc</keyword>
<sequence length="898" mass="100344">MGRASALFPAVVGKNYGATATLGFLWLCKLFAHAAVGLRQPFSVSHAYLRTLRGWLCLLLLAAATRTSAQPAPTAGLLTPEQFLGYALGSRFTPHAELLRYVDHVVQHSGGRMKLQPYGETYEHRPLEVVQVASPDNLGRLDAIRQNNLRLAGLHTGAIQRQQPGIVWLSYNVHGNESVSSEAVMQVLYDLANPQNQQTQQWLQNTVVMVDPCVNPDGRERYVQWYNRVSNRQANASPYAWEHHEPWPGGRYNHYYFDLNRDWAWQTQQESRQRLTLYNQWLPQVHADFHEMGPDAPYYFSPAAKPFHADVTPWQRTMQNVIGDYNRKVFDQNNWLYFTRETFDLFYPSYGDTYPTFNGAIGMTYEQGGSGRAGLSFAKSDGDTLTLTQRISHHHATSLATIQATSEKHDDLLKEFQQFFERGRTKPQGEYKSFVVAGSGDPGQLKALTQYLDRQQIRYGYAPKRLKTRGFNYLSGKTENVQVEARDVVVSMYQPKSTLVKVLFEPKPALEDSLTYDITAWALPYAFGLKAYAVAQRLDNSGSAPTTTTVKGTAATGTPYAYVARWNNLQDVRFLSRLLQQKVKVRVAQRPFEAAGQQYQSGTLVITRSGNEGLGKRFDQLVQAQADSSGVVVQAVTSGFATSGADLGSGYVRFVNMPKVAVLAGEGVSPTAFGEVWHFFEQQIGYPITVLGTDYLNSVPLSKFDVLIMPDGYYADAFSDRQLDNLKSWVRSGGKVIALEGGAAFFAGKKDFALKTKPADSTAAGRKNDPYRALRRYADAERDQIQELVQGSVYQVQLDNTHPLAFGYGPSYYALIRDTLNYRFLGEGAWNVGVLKKNNYAAGFAGNRARRKLNDTVVLGAQDLGRGQVVYFGDNPLFRAFWQGGKLLFGNAVFFVGQ</sequence>
<evidence type="ECO:0000256" key="7">
    <source>
        <dbReference type="PROSITE-ProRule" id="PRU01379"/>
    </source>
</evidence>
<comment type="similarity">
    <text evidence="2 7">Belongs to the peptidase M14 family.</text>
</comment>
<accession>A0A5D6UZ21</accession>
<evidence type="ECO:0000256" key="3">
    <source>
        <dbReference type="ARBA" id="ARBA00022670"/>
    </source>
</evidence>
<comment type="caution">
    <text evidence="9">The sequence shown here is derived from an EMBL/GenBank/DDBJ whole genome shotgun (WGS) entry which is preliminary data.</text>
</comment>
<comment type="cofactor">
    <cofactor evidence="1">
        <name>Zn(2+)</name>
        <dbReference type="ChEBI" id="CHEBI:29105"/>
    </cofactor>
</comment>
<dbReference type="GO" id="GO:0005615">
    <property type="term" value="C:extracellular space"/>
    <property type="evidence" value="ECO:0007669"/>
    <property type="project" value="TreeGrafter"/>
</dbReference>
<dbReference type="PANTHER" id="PTHR11705">
    <property type="entry name" value="PROTEASE FAMILY M14 CARBOXYPEPTIDASE A,B"/>
    <property type="match status" value="1"/>
</dbReference>
<evidence type="ECO:0000259" key="8">
    <source>
        <dbReference type="PROSITE" id="PS52035"/>
    </source>
</evidence>
<keyword evidence="9" id="KW-0121">Carboxypeptidase</keyword>